<dbReference type="AlphaFoldDB" id="A0A427AN34"/>
<evidence type="ECO:0000313" key="2">
    <source>
        <dbReference type="EMBL" id="RRT77632.1"/>
    </source>
</evidence>
<evidence type="ECO:0000313" key="3">
    <source>
        <dbReference type="Proteomes" id="UP000287651"/>
    </source>
</evidence>
<organism evidence="2 3">
    <name type="scientific">Ensete ventricosum</name>
    <name type="common">Abyssinian banana</name>
    <name type="synonym">Musa ensete</name>
    <dbReference type="NCBI Taxonomy" id="4639"/>
    <lineage>
        <taxon>Eukaryota</taxon>
        <taxon>Viridiplantae</taxon>
        <taxon>Streptophyta</taxon>
        <taxon>Embryophyta</taxon>
        <taxon>Tracheophyta</taxon>
        <taxon>Spermatophyta</taxon>
        <taxon>Magnoliopsida</taxon>
        <taxon>Liliopsida</taxon>
        <taxon>Zingiberales</taxon>
        <taxon>Musaceae</taxon>
        <taxon>Ensete</taxon>
    </lineage>
</organism>
<sequence>MIGAGTGRGSRAGVIAPLKFVRSWNRTVDLRVACEEPCGHGHPRGSGSTLCPPGPIGGRQSPESLRTEHTAGIASAGCHRCRVLTSLSVIPISPDPFLHPMAIVVSGVEVVKRVATGKSGSVVSALKADCIGERYRMVAESTSPSCPYLLLSFIFYRLFGFYGTRC</sequence>
<reference evidence="2 3" key="1">
    <citation type="journal article" date="2014" name="Agronomy (Basel)">
        <title>A Draft Genome Sequence for Ensete ventricosum, the Drought-Tolerant Tree Against Hunger.</title>
        <authorList>
            <person name="Harrison J."/>
            <person name="Moore K.A."/>
            <person name="Paszkiewicz K."/>
            <person name="Jones T."/>
            <person name="Grant M."/>
            <person name="Ambacheew D."/>
            <person name="Muzemil S."/>
            <person name="Studholme D.J."/>
        </authorList>
    </citation>
    <scope>NUCLEOTIDE SEQUENCE [LARGE SCALE GENOMIC DNA]</scope>
</reference>
<feature type="region of interest" description="Disordered" evidence="1">
    <location>
        <begin position="40"/>
        <end position="63"/>
    </location>
</feature>
<gene>
    <name evidence="2" type="ORF">B296_00003521</name>
</gene>
<evidence type="ECO:0000256" key="1">
    <source>
        <dbReference type="SAM" id="MobiDB-lite"/>
    </source>
</evidence>
<dbReference type="Proteomes" id="UP000287651">
    <property type="component" value="Unassembled WGS sequence"/>
</dbReference>
<protein>
    <submittedName>
        <fullName evidence="2">Uncharacterized protein</fullName>
    </submittedName>
</protein>
<proteinExistence type="predicted"/>
<dbReference type="EMBL" id="AMZH03001884">
    <property type="protein sequence ID" value="RRT77632.1"/>
    <property type="molecule type" value="Genomic_DNA"/>
</dbReference>
<comment type="caution">
    <text evidence="2">The sequence shown here is derived from an EMBL/GenBank/DDBJ whole genome shotgun (WGS) entry which is preliminary data.</text>
</comment>
<accession>A0A427AN34</accession>
<name>A0A427AN34_ENSVE</name>